<dbReference type="Gene3D" id="3.30.1950.10">
    <property type="entry name" value="wza like domain"/>
    <property type="match status" value="1"/>
</dbReference>
<evidence type="ECO:0000256" key="1">
    <source>
        <dbReference type="ARBA" id="ARBA00022729"/>
    </source>
</evidence>
<evidence type="ECO:0000259" key="2">
    <source>
        <dbReference type="Pfam" id="PF02563"/>
    </source>
</evidence>
<feature type="domain" description="Soluble ligand binding" evidence="3">
    <location>
        <begin position="94"/>
        <end position="141"/>
    </location>
</feature>
<dbReference type="InterPro" id="IPR049712">
    <property type="entry name" value="Poly_export"/>
</dbReference>
<feature type="domain" description="Polysaccharide export protein N-terminal" evidence="2">
    <location>
        <begin position="11"/>
        <end position="87"/>
    </location>
</feature>
<dbReference type="Pfam" id="PF10531">
    <property type="entry name" value="SLBB"/>
    <property type="match status" value="2"/>
</dbReference>
<gene>
    <name evidence="4" type="ORF">ACK2TP_03495</name>
</gene>
<accession>A0ABW9KIM5</accession>
<name>A0ABW9KIM5_9BACT</name>
<dbReference type="InterPro" id="IPR019554">
    <property type="entry name" value="Soluble_ligand-bd"/>
</dbReference>
<dbReference type="Gene3D" id="3.10.560.10">
    <property type="entry name" value="Outer membrane lipoprotein wza domain like"/>
    <property type="match status" value="1"/>
</dbReference>
<evidence type="ECO:0000259" key="3">
    <source>
        <dbReference type="Pfam" id="PF10531"/>
    </source>
</evidence>
<feature type="domain" description="Soluble ligand binding" evidence="3">
    <location>
        <begin position="192"/>
        <end position="238"/>
    </location>
</feature>
<keyword evidence="5" id="KW-1185">Reference proteome</keyword>
<dbReference type="RefSeq" id="WP_263413633.1">
    <property type="nucleotide sequence ID" value="NZ_BAABBH010000001.1"/>
</dbReference>
<dbReference type="Proteomes" id="UP001634747">
    <property type="component" value="Unassembled WGS sequence"/>
</dbReference>
<comment type="caution">
    <text evidence="4">The sequence shown here is derived from an EMBL/GenBank/DDBJ whole genome shotgun (WGS) entry which is preliminary data.</text>
</comment>
<evidence type="ECO:0000313" key="4">
    <source>
        <dbReference type="EMBL" id="MFN2974816.1"/>
    </source>
</evidence>
<organism evidence="4 5">
    <name type="scientific">Terriglobus aquaticus</name>
    <dbReference type="NCBI Taxonomy" id="940139"/>
    <lineage>
        <taxon>Bacteria</taxon>
        <taxon>Pseudomonadati</taxon>
        <taxon>Acidobacteriota</taxon>
        <taxon>Terriglobia</taxon>
        <taxon>Terriglobales</taxon>
        <taxon>Acidobacteriaceae</taxon>
        <taxon>Terriglobus</taxon>
    </lineage>
</organism>
<proteinExistence type="predicted"/>
<dbReference type="Pfam" id="PF02563">
    <property type="entry name" value="Poly_export"/>
    <property type="match status" value="1"/>
</dbReference>
<dbReference type="PANTHER" id="PTHR33619:SF3">
    <property type="entry name" value="POLYSACCHARIDE EXPORT PROTEIN GFCE-RELATED"/>
    <property type="match status" value="1"/>
</dbReference>
<reference evidence="4 5" key="1">
    <citation type="submission" date="2024-12" db="EMBL/GenBank/DDBJ databases">
        <authorList>
            <person name="Lee Y."/>
        </authorList>
    </citation>
    <scope>NUCLEOTIDE SEQUENCE [LARGE SCALE GENOMIC DNA]</scope>
    <source>
        <strain evidence="4 5">03SUJ4</strain>
    </source>
</reference>
<evidence type="ECO:0000313" key="5">
    <source>
        <dbReference type="Proteomes" id="UP001634747"/>
    </source>
</evidence>
<dbReference type="InterPro" id="IPR003715">
    <property type="entry name" value="Poly_export_N"/>
</dbReference>
<sequence length="300" mass="31439">MAQPALQRRDAPEPEVALGSGDQIVLRVSELDELPKEPIRIDPNGNLDLPMIGTTHVAGMTATEIKAKLTAAYSKYIQSPEVTLNVTEYQSRPVSVLGSVAHAGVYQMQGPKRLAEVLSLAGGAAVDAGPDVVVTRKQQWGKVSAPGASTSLAGGDSSVSIPINNIMSGKVPGDNILVMPDDVIAVPRAELVYVVGNVRHAGAFALNQNSALTVAQAVSLAQGFTPDAAASHARILRRVENNATPLEIKVDANRILAGKAADQPLMANDILFIPNSAMKASSKRVIEAAIGISTGMLIYR</sequence>
<keyword evidence="1" id="KW-0732">Signal</keyword>
<dbReference type="EMBL" id="JBJYXY010000001">
    <property type="protein sequence ID" value="MFN2974816.1"/>
    <property type="molecule type" value="Genomic_DNA"/>
</dbReference>
<dbReference type="PANTHER" id="PTHR33619">
    <property type="entry name" value="POLYSACCHARIDE EXPORT PROTEIN GFCE-RELATED"/>
    <property type="match status" value="1"/>
</dbReference>
<protein>
    <submittedName>
        <fullName evidence="4">Polysaccharide biosynthesis/export family protein</fullName>
    </submittedName>
</protein>